<gene>
    <name evidence="7" type="ORF">GV829_05865</name>
</gene>
<organism evidence="7 8">
    <name type="scientific">Sphingomonas lacunae</name>
    <dbReference type="NCBI Taxonomy" id="2698828"/>
    <lineage>
        <taxon>Bacteria</taxon>
        <taxon>Pseudomonadati</taxon>
        <taxon>Pseudomonadota</taxon>
        <taxon>Alphaproteobacteria</taxon>
        <taxon>Sphingomonadales</taxon>
        <taxon>Sphingomonadaceae</taxon>
        <taxon>Sphingomonas</taxon>
    </lineage>
</organism>
<dbReference type="Pfam" id="PF08448">
    <property type="entry name" value="PAS_4"/>
    <property type="match status" value="1"/>
</dbReference>
<feature type="transmembrane region" description="Helical" evidence="2">
    <location>
        <begin position="52"/>
        <end position="72"/>
    </location>
</feature>
<dbReference type="Pfam" id="PF00563">
    <property type="entry name" value="EAL"/>
    <property type="match status" value="1"/>
</dbReference>
<dbReference type="EMBL" id="CP053015">
    <property type="protein sequence ID" value="QJQ32040.1"/>
    <property type="molecule type" value="Genomic_DNA"/>
</dbReference>
<reference evidence="7 8" key="1">
    <citation type="submission" date="2020-01" db="EMBL/GenBank/DDBJ databases">
        <title>Sphingomonas sp. strain CSW-10.</title>
        <authorList>
            <person name="Chen W.-M."/>
        </authorList>
    </citation>
    <scope>NUCLEOTIDE SEQUENCE [LARGE SCALE GENOMIC DNA]</scope>
    <source>
        <strain evidence="7 8">CSW-10</strain>
    </source>
</reference>
<dbReference type="GO" id="GO:0035438">
    <property type="term" value="F:cyclic-di-GMP binding"/>
    <property type="evidence" value="ECO:0007669"/>
    <property type="project" value="InterPro"/>
</dbReference>
<dbReference type="InterPro" id="IPR001633">
    <property type="entry name" value="EAL_dom"/>
</dbReference>
<sequence length="879" mass="95156">MKTRLHLSDDHAEERGGRQRSAGLSVQLGIAPSNVAFDSEALDTRIASFARLWPVIVMASVLSVAPTMSWIASQAGGMITLIAMAVLAIIPFVIFYVGPVRRIQPHLRIIALALVSAALGAGCGRLAIAISTSDSYSAAQLLFICASGFVIMGALARLPVTMLTFTTALIAMVVISLQSSLALIILMPMELCTLLVAIASARSDFSQSRSLWKAELEASRPARLLDELENSGSAWFWETDRRGRILYLSARIATALGKRPEDMVGRPLASIAAEAKDGNSATVGERTIPFLLSTQTAFSDLSIRAASNDERWWSVSGRPVYDRFNQLRGFIGTGTDLTEIRRSEAEVARLARFDALTGLANRAEIGNLLRQALLGQGGVTRPAALFLIDLDRFKNVNDTLGHPAGDALLKQVSQRLTNVIGSHGHVGRLGGDEFKVVLPGKSSRSQIEALAKALIESVSRPYLIERNQVSIGASVGIAIAPDDGRNDEELTRNADLSLYAAKAAGRGVHRFYEPIMHAAADRRHMLEQDLTEAVERDGLRLVYQPVVSCKGERVTGFEALLRWNHPLHGPISPGEFIPIAEESSLIERVGEWVLRKACEEAARWAIPARVAVNVSPTQFANPAFPNLVAQVLAQTGLAPQRLELEITEGVFMAEGSNAERQFETLKRIGVRLALDDFGTGYSSLGYLQRAPLNKIKIDQSFVRGATRGDNQNAAIIRSIVTLAEALGMETTAEGAETEDEIELIRRLGCSHIQGFYYGPPLEVSELINKMGLDGNAANKVGHKVSRAPRLTVLRRAQLMIDGKPVMVRMRNISETGAMIEMAGYIPPGTTGQLAIQDGPVLNVRCAWWSEQKCGLAFDAAIDLGWLAAAQQQRLAGATG</sequence>
<dbReference type="SUPFAM" id="SSF55073">
    <property type="entry name" value="Nucleotide cyclase"/>
    <property type="match status" value="1"/>
</dbReference>
<dbReference type="InterPro" id="IPR043128">
    <property type="entry name" value="Rev_trsase/Diguanyl_cyclase"/>
</dbReference>
<dbReference type="Gene3D" id="3.30.450.20">
    <property type="entry name" value="PAS domain"/>
    <property type="match status" value="1"/>
</dbReference>
<feature type="domain" description="PAC" evidence="4">
    <location>
        <begin position="297"/>
        <end position="349"/>
    </location>
</feature>
<evidence type="ECO:0000313" key="7">
    <source>
        <dbReference type="EMBL" id="QJQ32040.1"/>
    </source>
</evidence>
<evidence type="ECO:0000259" key="3">
    <source>
        <dbReference type="PROSITE" id="PS50112"/>
    </source>
</evidence>
<dbReference type="CDD" id="cd00130">
    <property type="entry name" value="PAS"/>
    <property type="match status" value="1"/>
</dbReference>
<dbReference type="PANTHER" id="PTHR44757">
    <property type="entry name" value="DIGUANYLATE CYCLASE DGCP"/>
    <property type="match status" value="1"/>
</dbReference>
<evidence type="ECO:0000259" key="5">
    <source>
        <dbReference type="PROSITE" id="PS50883"/>
    </source>
</evidence>
<evidence type="ECO:0000313" key="8">
    <source>
        <dbReference type="Proteomes" id="UP000503018"/>
    </source>
</evidence>
<dbReference type="NCBIfam" id="TIGR00254">
    <property type="entry name" value="GGDEF"/>
    <property type="match status" value="1"/>
</dbReference>
<accession>A0A6M4AUE4</accession>
<feature type="domain" description="PAS" evidence="3">
    <location>
        <begin position="220"/>
        <end position="266"/>
    </location>
</feature>
<dbReference type="InterPro" id="IPR013656">
    <property type="entry name" value="PAS_4"/>
</dbReference>
<dbReference type="Pfam" id="PF00990">
    <property type="entry name" value="GGDEF"/>
    <property type="match status" value="1"/>
</dbReference>
<dbReference type="KEGG" id="slan:GV829_05865"/>
<dbReference type="InterPro" id="IPR009875">
    <property type="entry name" value="PilZ_domain"/>
</dbReference>
<dbReference type="PANTHER" id="PTHR44757:SF2">
    <property type="entry name" value="BIOFILM ARCHITECTURE MAINTENANCE PROTEIN MBAA"/>
    <property type="match status" value="1"/>
</dbReference>
<dbReference type="Gene3D" id="3.20.20.450">
    <property type="entry name" value="EAL domain"/>
    <property type="match status" value="1"/>
</dbReference>
<dbReference type="PROSITE" id="PS50113">
    <property type="entry name" value="PAC"/>
    <property type="match status" value="1"/>
</dbReference>
<evidence type="ECO:0000259" key="4">
    <source>
        <dbReference type="PROSITE" id="PS50113"/>
    </source>
</evidence>
<dbReference type="InterPro" id="IPR029787">
    <property type="entry name" value="Nucleotide_cyclase"/>
</dbReference>
<feature type="domain" description="EAL" evidence="5">
    <location>
        <begin position="523"/>
        <end position="774"/>
    </location>
</feature>
<feature type="transmembrane region" description="Helical" evidence="2">
    <location>
        <begin position="78"/>
        <end position="97"/>
    </location>
</feature>
<keyword evidence="2" id="KW-0472">Membrane</keyword>
<dbReference type="NCBIfam" id="TIGR00229">
    <property type="entry name" value="sensory_box"/>
    <property type="match status" value="1"/>
</dbReference>
<keyword evidence="2" id="KW-1133">Transmembrane helix</keyword>
<keyword evidence="8" id="KW-1185">Reference proteome</keyword>
<dbReference type="Gene3D" id="3.30.70.270">
    <property type="match status" value="1"/>
</dbReference>
<feature type="region of interest" description="Disordered" evidence="1">
    <location>
        <begin position="1"/>
        <end position="20"/>
    </location>
</feature>
<dbReference type="InterPro" id="IPR035919">
    <property type="entry name" value="EAL_sf"/>
</dbReference>
<proteinExistence type="predicted"/>
<dbReference type="Proteomes" id="UP000503018">
    <property type="component" value="Chromosome"/>
</dbReference>
<feature type="transmembrane region" description="Helical" evidence="2">
    <location>
        <begin position="136"/>
        <end position="156"/>
    </location>
</feature>
<dbReference type="SMART" id="SM00052">
    <property type="entry name" value="EAL"/>
    <property type="match status" value="1"/>
</dbReference>
<feature type="transmembrane region" description="Helical" evidence="2">
    <location>
        <begin position="109"/>
        <end position="130"/>
    </location>
</feature>
<dbReference type="SUPFAM" id="SSF141371">
    <property type="entry name" value="PilZ domain-like"/>
    <property type="match status" value="1"/>
</dbReference>
<keyword evidence="2" id="KW-0812">Transmembrane</keyword>
<dbReference type="PROSITE" id="PS50887">
    <property type="entry name" value="GGDEF"/>
    <property type="match status" value="1"/>
</dbReference>
<dbReference type="InterPro" id="IPR000160">
    <property type="entry name" value="GGDEF_dom"/>
</dbReference>
<protein>
    <submittedName>
        <fullName evidence="7">EAL domain-containing protein</fullName>
    </submittedName>
</protein>
<dbReference type="RefSeq" id="WP_169944834.1">
    <property type="nucleotide sequence ID" value="NZ_CP053015.1"/>
</dbReference>
<feature type="domain" description="GGDEF" evidence="6">
    <location>
        <begin position="381"/>
        <end position="514"/>
    </location>
</feature>
<name>A0A6M4AUE4_9SPHN</name>
<dbReference type="AlphaFoldDB" id="A0A6M4AUE4"/>
<evidence type="ECO:0000259" key="6">
    <source>
        <dbReference type="PROSITE" id="PS50887"/>
    </source>
</evidence>
<feature type="transmembrane region" description="Helical" evidence="2">
    <location>
        <begin position="168"/>
        <end position="189"/>
    </location>
</feature>
<evidence type="ECO:0000256" key="1">
    <source>
        <dbReference type="SAM" id="MobiDB-lite"/>
    </source>
</evidence>
<dbReference type="PROSITE" id="PS50112">
    <property type="entry name" value="PAS"/>
    <property type="match status" value="1"/>
</dbReference>
<dbReference type="Pfam" id="PF07238">
    <property type="entry name" value="PilZ"/>
    <property type="match status" value="1"/>
</dbReference>
<dbReference type="PROSITE" id="PS50883">
    <property type="entry name" value="EAL"/>
    <property type="match status" value="1"/>
</dbReference>
<dbReference type="SMART" id="SM00267">
    <property type="entry name" value="GGDEF"/>
    <property type="match status" value="1"/>
</dbReference>
<dbReference type="InterPro" id="IPR035965">
    <property type="entry name" value="PAS-like_dom_sf"/>
</dbReference>
<feature type="compositionally biased region" description="Basic and acidic residues" evidence="1">
    <location>
        <begin position="1"/>
        <end position="17"/>
    </location>
</feature>
<dbReference type="SUPFAM" id="SSF55785">
    <property type="entry name" value="PYP-like sensor domain (PAS domain)"/>
    <property type="match status" value="1"/>
</dbReference>
<dbReference type="InterPro" id="IPR000700">
    <property type="entry name" value="PAS-assoc_C"/>
</dbReference>
<dbReference type="InterPro" id="IPR052155">
    <property type="entry name" value="Biofilm_reg_signaling"/>
</dbReference>
<dbReference type="CDD" id="cd01948">
    <property type="entry name" value="EAL"/>
    <property type="match status" value="1"/>
</dbReference>
<dbReference type="CDD" id="cd01949">
    <property type="entry name" value="GGDEF"/>
    <property type="match status" value="1"/>
</dbReference>
<evidence type="ECO:0000256" key="2">
    <source>
        <dbReference type="SAM" id="Phobius"/>
    </source>
</evidence>
<dbReference type="InterPro" id="IPR000014">
    <property type="entry name" value="PAS"/>
</dbReference>
<dbReference type="SUPFAM" id="SSF141868">
    <property type="entry name" value="EAL domain-like"/>
    <property type="match status" value="1"/>
</dbReference>